<proteinExistence type="predicted"/>
<name>A0A1G8Y899_9MICO</name>
<reference evidence="1 2" key="1">
    <citation type="submission" date="2016-10" db="EMBL/GenBank/DDBJ databases">
        <authorList>
            <person name="de Groot N.N."/>
        </authorList>
    </citation>
    <scope>NUCLEOTIDE SEQUENCE [LARGE SCALE GENOMIC DNA]</scope>
    <source>
        <strain evidence="1 2">CGMCC 1.5382</strain>
    </source>
</reference>
<protein>
    <submittedName>
        <fullName evidence="1">Uncharacterized protein</fullName>
    </submittedName>
</protein>
<dbReference type="Proteomes" id="UP000198701">
    <property type="component" value="Unassembled WGS sequence"/>
</dbReference>
<accession>A0A1G8Y899</accession>
<organism evidence="1 2">
    <name type="scientific">Cryobacterium psychrotolerans</name>
    <dbReference type="NCBI Taxonomy" id="386301"/>
    <lineage>
        <taxon>Bacteria</taxon>
        <taxon>Bacillati</taxon>
        <taxon>Actinomycetota</taxon>
        <taxon>Actinomycetes</taxon>
        <taxon>Micrococcales</taxon>
        <taxon>Microbacteriaceae</taxon>
        <taxon>Cryobacterium</taxon>
    </lineage>
</organism>
<dbReference type="OrthoDB" id="5190586at2"/>
<dbReference type="EMBL" id="FNFU01000002">
    <property type="protein sequence ID" value="SDJ99109.1"/>
    <property type="molecule type" value="Genomic_DNA"/>
</dbReference>
<gene>
    <name evidence="1" type="ORF">SAMN05216282_10257</name>
</gene>
<dbReference type="RefSeq" id="WP_092321401.1">
    <property type="nucleotide sequence ID" value="NZ_FNFU01000002.1"/>
</dbReference>
<sequence length="105" mass="12092">MSQVAFPRITSPQITSPQIIDARVDVELSADGDPRSFIWNRFEHTVIGQPQAVFSRTSWWENDGVPTRIDTELWRLDASRGGEEQHRYDLRHDVDGSWVLALDWG</sequence>
<keyword evidence="2" id="KW-1185">Reference proteome</keyword>
<evidence type="ECO:0000313" key="1">
    <source>
        <dbReference type="EMBL" id="SDJ99109.1"/>
    </source>
</evidence>
<dbReference type="AlphaFoldDB" id="A0A1G8Y899"/>
<evidence type="ECO:0000313" key="2">
    <source>
        <dbReference type="Proteomes" id="UP000198701"/>
    </source>
</evidence>